<reference evidence="9" key="2">
    <citation type="submission" date="2025-09" db="UniProtKB">
        <authorList>
            <consortium name="Ensembl"/>
        </authorList>
    </citation>
    <scope>IDENTIFICATION</scope>
</reference>
<proteinExistence type="predicted"/>
<evidence type="ECO:0000256" key="2">
    <source>
        <dbReference type="ARBA" id="ARBA00022490"/>
    </source>
</evidence>
<evidence type="ECO:0000256" key="5">
    <source>
        <dbReference type="ARBA" id="ARBA00023212"/>
    </source>
</evidence>
<comment type="subunit">
    <text evidence="8">Microtubule inner protein component of sperm flagellar doublet microtubules.</text>
</comment>
<evidence type="ECO:0000256" key="1">
    <source>
        <dbReference type="ARBA" id="ARBA00004611"/>
    </source>
</evidence>
<dbReference type="InterPro" id="IPR037662">
    <property type="entry name" value="CFAP68/107"/>
</dbReference>
<dbReference type="Pfam" id="PF22595">
    <property type="entry name" value="CFAP107"/>
    <property type="match status" value="1"/>
</dbReference>
<keyword evidence="6" id="KW-0966">Cell projection</keyword>
<dbReference type="PANTHER" id="PTHR31180:SF2">
    <property type="entry name" value="CILIA- AND FLAGELLA-ASSOCIATED PROTEIN 107"/>
    <property type="match status" value="1"/>
</dbReference>
<dbReference type="Proteomes" id="UP000694568">
    <property type="component" value="Unplaced"/>
</dbReference>
<dbReference type="GO" id="GO:0005879">
    <property type="term" value="C:axonemal microtubule"/>
    <property type="evidence" value="ECO:0007669"/>
    <property type="project" value="TreeGrafter"/>
</dbReference>
<accession>A0A8D0A203</accession>
<evidence type="ECO:0000256" key="4">
    <source>
        <dbReference type="ARBA" id="ARBA00023069"/>
    </source>
</evidence>
<comment type="function">
    <text evidence="7">Microtubule inner protein (MIP) part of the dynein-decorated doublet microtubules (DMTs) in cilia axoneme, which is required for motile cilia beating.</text>
</comment>
<dbReference type="InterPro" id="IPR054709">
    <property type="entry name" value="CFAP107"/>
</dbReference>
<keyword evidence="10" id="KW-1185">Reference proteome</keyword>
<protein>
    <submittedName>
        <fullName evidence="9">Uncharacterized protein</fullName>
    </submittedName>
</protein>
<reference evidence="9" key="1">
    <citation type="submission" date="2025-08" db="UniProtKB">
        <authorList>
            <consortium name="Ensembl"/>
        </authorList>
    </citation>
    <scope>IDENTIFICATION</scope>
</reference>
<dbReference type="PANTHER" id="PTHR31180">
    <property type="entry name" value="CILIA- AND FLAGELLA-ASSOCIATED PROTEIN 107-RELATED"/>
    <property type="match status" value="1"/>
</dbReference>
<evidence type="ECO:0000256" key="7">
    <source>
        <dbReference type="ARBA" id="ARBA00035003"/>
    </source>
</evidence>
<name>A0A8D0A203_SANLU</name>
<keyword evidence="2" id="KW-0963">Cytoplasm</keyword>
<evidence type="ECO:0000256" key="8">
    <source>
        <dbReference type="ARBA" id="ARBA00046435"/>
    </source>
</evidence>
<organism evidence="9 10">
    <name type="scientific">Sander lucioperca</name>
    <name type="common">Pike-perch</name>
    <name type="synonym">Perca lucioperca</name>
    <dbReference type="NCBI Taxonomy" id="283035"/>
    <lineage>
        <taxon>Eukaryota</taxon>
        <taxon>Metazoa</taxon>
        <taxon>Chordata</taxon>
        <taxon>Craniata</taxon>
        <taxon>Vertebrata</taxon>
        <taxon>Euteleostomi</taxon>
        <taxon>Actinopterygii</taxon>
        <taxon>Neopterygii</taxon>
        <taxon>Teleostei</taxon>
        <taxon>Neoteleostei</taxon>
        <taxon>Acanthomorphata</taxon>
        <taxon>Eupercaria</taxon>
        <taxon>Perciformes</taxon>
        <taxon>Percoidei</taxon>
        <taxon>Percidae</taxon>
        <taxon>Luciopercinae</taxon>
        <taxon>Sander</taxon>
    </lineage>
</organism>
<dbReference type="Ensembl" id="ENSSLUT00000049180.1">
    <property type="protein sequence ID" value="ENSSLUP00000047728.1"/>
    <property type="gene ID" value="ENSSLUG00000020961.1"/>
</dbReference>
<sequence length="125" mass="14376">MNQTGTVQDKWAQTGWRIEQKYANKVLLGNWAEERLQVGILSAHCLFHFYASNRSCPLYLNPVKANAYRLRRNYCVFSSRGFHPSCYLPTVARHPLITWSRTIERETSVNIPMLCPLCCPGIQTA</sequence>
<evidence type="ECO:0000256" key="6">
    <source>
        <dbReference type="ARBA" id="ARBA00023273"/>
    </source>
</evidence>
<keyword evidence="5" id="KW-0206">Cytoskeleton</keyword>
<evidence type="ECO:0000256" key="3">
    <source>
        <dbReference type="ARBA" id="ARBA00022846"/>
    </source>
</evidence>
<keyword evidence="4" id="KW-0969">Cilium</keyword>
<dbReference type="AlphaFoldDB" id="A0A8D0A203"/>
<evidence type="ECO:0000313" key="9">
    <source>
        <dbReference type="Ensembl" id="ENSSLUP00000047728.1"/>
    </source>
</evidence>
<keyword evidence="3" id="KW-0282">Flagellum</keyword>
<comment type="subcellular location">
    <subcellularLocation>
        <location evidence="1">Cytoplasm</location>
        <location evidence="1">Cytoskeleton</location>
        <location evidence="1">Flagellum axoneme</location>
    </subcellularLocation>
</comment>
<dbReference type="GO" id="GO:0030317">
    <property type="term" value="P:flagellated sperm motility"/>
    <property type="evidence" value="ECO:0007669"/>
    <property type="project" value="InterPro"/>
</dbReference>
<evidence type="ECO:0000313" key="10">
    <source>
        <dbReference type="Proteomes" id="UP000694568"/>
    </source>
</evidence>
<dbReference type="GeneTree" id="ENSGT00940000177901"/>